<organism evidence="1 2">
    <name type="scientific">Dallia pectoralis</name>
    <name type="common">Alaska blackfish</name>
    <dbReference type="NCBI Taxonomy" id="75939"/>
    <lineage>
        <taxon>Eukaryota</taxon>
        <taxon>Metazoa</taxon>
        <taxon>Chordata</taxon>
        <taxon>Craniata</taxon>
        <taxon>Vertebrata</taxon>
        <taxon>Euteleostomi</taxon>
        <taxon>Actinopterygii</taxon>
        <taxon>Neopterygii</taxon>
        <taxon>Teleostei</taxon>
        <taxon>Protacanthopterygii</taxon>
        <taxon>Esociformes</taxon>
        <taxon>Umbridae</taxon>
        <taxon>Dallia</taxon>
    </lineage>
</organism>
<proteinExistence type="predicted"/>
<sequence>MRAGPVSPVAAVLSESWGTGGPGRQLGQVIPLATHPGLGHPILVPPLLIIRALFNVSGFVDMTAIERWQCI</sequence>
<gene>
    <name evidence="1" type="ORF">DPEC_G00237580</name>
</gene>
<dbReference type="Proteomes" id="UP001157502">
    <property type="component" value="Chromosome 20"/>
</dbReference>
<dbReference type="EMBL" id="CM055747">
    <property type="protein sequence ID" value="KAJ7996488.1"/>
    <property type="molecule type" value="Genomic_DNA"/>
</dbReference>
<accession>A0ACC2FYG1</accession>
<reference evidence="1" key="1">
    <citation type="submission" date="2021-05" db="EMBL/GenBank/DDBJ databases">
        <authorList>
            <person name="Pan Q."/>
            <person name="Jouanno E."/>
            <person name="Zahm M."/>
            <person name="Klopp C."/>
            <person name="Cabau C."/>
            <person name="Louis A."/>
            <person name="Berthelot C."/>
            <person name="Parey E."/>
            <person name="Roest Crollius H."/>
            <person name="Montfort J."/>
            <person name="Robinson-Rechavi M."/>
            <person name="Bouchez O."/>
            <person name="Lampietro C."/>
            <person name="Lopez Roques C."/>
            <person name="Donnadieu C."/>
            <person name="Postlethwait J."/>
            <person name="Bobe J."/>
            <person name="Dillon D."/>
            <person name="Chandos A."/>
            <person name="von Hippel F."/>
            <person name="Guiguen Y."/>
        </authorList>
    </citation>
    <scope>NUCLEOTIDE SEQUENCE</scope>
    <source>
        <strain evidence="1">YG-Jan2019</strain>
    </source>
</reference>
<evidence type="ECO:0000313" key="2">
    <source>
        <dbReference type="Proteomes" id="UP001157502"/>
    </source>
</evidence>
<evidence type="ECO:0000313" key="1">
    <source>
        <dbReference type="EMBL" id="KAJ7996488.1"/>
    </source>
</evidence>
<keyword evidence="2" id="KW-1185">Reference proteome</keyword>
<protein>
    <submittedName>
        <fullName evidence="1">Uncharacterized protein</fullName>
    </submittedName>
</protein>
<comment type="caution">
    <text evidence="1">The sequence shown here is derived from an EMBL/GenBank/DDBJ whole genome shotgun (WGS) entry which is preliminary data.</text>
</comment>
<name>A0ACC2FYG1_DALPE</name>